<sequence>MSVPLHRLIRLLCNSPSTYMRMYFLLALTNSSFLRMPMAIVLRIFGLKFSKVSRTQFRSHSTFTLRGDFNLSEREFLKKLQQTLTLSSRMLMKYSCASI</sequence>
<keyword evidence="1" id="KW-1133">Transmembrane helix</keyword>
<keyword evidence="3" id="KW-1185">Reference proteome</keyword>
<name>A0AAW1ALY4_9HYME</name>
<evidence type="ECO:0000256" key="1">
    <source>
        <dbReference type="SAM" id="Phobius"/>
    </source>
</evidence>
<dbReference type="Proteomes" id="UP001432146">
    <property type="component" value="Unassembled WGS sequence"/>
</dbReference>
<evidence type="ECO:0000313" key="3">
    <source>
        <dbReference type="Proteomes" id="UP001432146"/>
    </source>
</evidence>
<protein>
    <submittedName>
        <fullName evidence="2">Uncharacterized protein</fullName>
    </submittedName>
</protein>
<proteinExistence type="predicted"/>
<feature type="transmembrane region" description="Helical" evidence="1">
    <location>
        <begin position="20"/>
        <end position="45"/>
    </location>
</feature>
<accession>A0AAW1ALY4</accession>
<gene>
    <name evidence="2" type="ORF">QLX08_000299</name>
</gene>
<keyword evidence="1" id="KW-0472">Membrane</keyword>
<dbReference type="AlphaFoldDB" id="A0AAW1ALY4"/>
<reference evidence="2 3" key="1">
    <citation type="submission" date="2024-05" db="EMBL/GenBank/DDBJ databases">
        <title>The nuclear and mitochondrial genome assemblies of Tetragonisca angustula (Apidae: Meliponini), a tiny yet remarkable pollinator in the Neotropics.</title>
        <authorList>
            <person name="Ferrari R."/>
            <person name="Ricardo P.C."/>
            <person name="Dias F.C."/>
            <person name="Araujo N.S."/>
            <person name="Soares D.O."/>
            <person name="Zhou Q.-S."/>
            <person name="Zhu C.-D."/>
            <person name="Coutinho L."/>
            <person name="Airas M.C."/>
            <person name="Batista T.M."/>
        </authorList>
    </citation>
    <scope>NUCLEOTIDE SEQUENCE [LARGE SCALE GENOMIC DNA]</scope>
    <source>
        <strain evidence="2">ASF017062</strain>
        <tissue evidence="2">Abdomen</tissue>
    </source>
</reference>
<evidence type="ECO:0000313" key="2">
    <source>
        <dbReference type="EMBL" id="KAK9310286.1"/>
    </source>
</evidence>
<keyword evidence="1" id="KW-0812">Transmembrane</keyword>
<dbReference type="EMBL" id="JAWNGG020000004">
    <property type="protein sequence ID" value="KAK9310286.1"/>
    <property type="molecule type" value="Genomic_DNA"/>
</dbReference>
<comment type="caution">
    <text evidence="2">The sequence shown here is derived from an EMBL/GenBank/DDBJ whole genome shotgun (WGS) entry which is preliminary data.</text>
</comment>
<organism evidence="2 3">
    <name type="scientific">Tetragonisca angustula</name>
    <dbReference type="NCBI Taxonomy" id="166442"/>
    <lineage>
        <taxon>Eukaryota</taxon>
        <taxon>Metazoa</taxon>
        <taxon>Ecdysozoa</taxon>
        <taxon>Arthropoda</taxon>
        <taxon>Hexapoda</taxon>
        <taxon>Insecta</taxon>
        <taxon>Pterygota</taxon>
        <taxon>Neoptera</taxon>
        <taxon>Endopterygota</taxon>
        <taxon>Hymenoptera</taxon>
        <taxon>Apocrita</taxon>
        <taxon>Aculeata</taxon>
        <taxon>Apoidea</taxon>
        <taxon>Anthophila</taxon>
        <taxon>Apidae</taxon>
        <taxon>Tetragonisca</taxon>
    </lineage>
</organism>